<dbReference type="InParanoid" id="F6TKE5"/>
<comment type="subcellular location">
    <subcellularLocation>
        <location evidence="1">Membrane</location>
        <topology evidence="1">Single-pass type I membrane protein</topology>
    </subcellularLocation>
</comment>
<dbReference type="FunFam" id="3.30.70.1230:FF:000030">
    <property type="entry name" value="Si:ch211-215j19.12"/>
    <property type="match status" value="1"/>
</dbReference>
<evidence type="ECO:0000313" key="12">
    <source>
        <dbReference type="Proteomes" id="UP000008144"/>
    </source>
</evidence>
<keyword evidence="4" id="KW-0732">Signal</keyword>
<proteinExistence type="predicted"/>
<dbReference type="CDD" id="cd07302">
    <property type="entry name" value="CHD"/>
    <property type="match status" value="1"/>
</dbReference>
<dbReference type="OMA" id="QGKGKMY"/>
<dbReference type="AlphaFoldDB" id="F6TKE5"/>
<dbReference type="HOGENOM" id="CLU_001072_6_3_1"/>
<accession>F6TKE5</accession>
<evidence type="ECO:0000256" key="9">
    <source>
        <dbReference type="ARBA" id="ARBA00023293"/>
    </source>
</evidence>
<protein>
    <recommendedName>
        <fullName evidence="2">guanylate cyclase</fullName>
        <ecNumber evidence="2">4.6.1.2</ecNumber>
    </recommendedName>
</protein>
<dbReference type="Ensembl" id="ENSCINT00000007479.2">
    <property type="protein sequence ID" value="ENSCINP00000007479.2"/>
    <property type="gene ID" value="ENSCING00000003637.2"/>
</dbReference>
<dbReference type="Gene3D" id="3.30.70.1230">
    <property type="entry name" value="Nucleotide cyclase"/>
    <property type="match status" value="1"/>
</dbReference>
<evidence type="ECO:0000256" key="3">
    <source>
        <dbReference type="ARBA" id="ARBA00022692"/>
    </source>
</evidence>
<evidence type="ECO:0000256" key="1">
    <source>
        <dbReference type="ARBA" id="ARBA00004479"/>
    </source>
</evidence>
<keyword evidence="7" id="KW-0472">Membrane</keyword>
<organism evidence="11 12">
    <name type="scientific">Ciona intestinalis</name>
    <name type="common">Transparent sea squirt</name>
    <name type="synonym">Ascidia intestinalis</name>
    <dbReference type="NCBI Taxonomy" id="7719"/>
    <lineage>
        <taxon>Eukaryota</taxon>
        <taxon>Metazoa</taxon>
        <taxon>Chordata</taxon>
        <taxon>Tunicata</taxon>
        <taxon>Ascidiacea</taxon>
        <taxon>Phlebobranchia</taxon>
        <taxon>Cionidae</taxon>
        <taxon>Ciona</taxon>
    </lineage>
</organism>
<dbReference type="InterPro" id="IPR050401">
    <property type="entry name" value="Cyclic_nucleotide_synthase"/>
</dbReference>
<reference evidence="11" key="2">
    <citation type="submission" date="2025-08" db="UniProtKB">
        <authorList>
            <consortium name="Ensembl"/>
        </authorList>
    </citation>
    <scope>IDENTIFICATION</scope>
</reference>
<reference evidence="12" key="1">
    <citation type="journal article" date="2002" name="Science">
        <title>The draft genome of Ciona intestinalis: insights into chordate and vertebrate origins.</title>
        <authorList>
            <person name="Dehal P."/>
            <person name="Satou Y."/>
            <person name="Campbell R.K."/>
            <person name="Chapman J."/>
            <person name="Degnan B."/>
            <person name="De Tomaso A."/>
            <person name="Davidson B."/>
            <person name="Di Gregorio A."/>
            <person name="Gelpke M."/>
            <person name="Goodstein D.M."/>
            <person name="Harafuji N."/>
            <person name="Hastings K.E."/>
            <person name="Ho I."/>
            <person name="Hotta K."/>
            <person name="Huang W."/>
            <person name="Kawashima T."/>
            <person name="Lemaire P."/>
            <person name="Martinez D."/>
            <person name="Meinertzhagen I.A."/>
            <person name="Necula S."/>
            <person name="Nonaka M."/>
            <person name="Putnam N."/>
            <person name="Rash S."/>
            <person name="Saiga H."/>
            <person name="Satake M."/>
            <person name="Terry A."/>
            <person name="Yamada L."/>
            <person name="Wang H.G."/>
            <person name="Awazu S."/>
            <person name="Azumi K."/>
            <person name="Boore J."/>
            <person name="Branno M."/>
            <person name="Chin-Bow S."/>
            <person name="DeSantis R."/>
            <person name="Doyle S."/>
            <person name="Francino P."/>
            <person name="Keys D.N."/>
            <person name="Haga S."/>
            <person name="Hayashi H."/>
            <person name="Hino K."/>
            <person name="Imai K.S."/>
            <person name="Inaba K."/>
            <person name="Kano S."/>
            <person name="Kobayashi K."/>
            <person name="Kobayashi M."/>
            <person name="Lee B.I."/>
            <person name="Makabe K.W."/>
            <person name="Manohar C."/>
            <person name="Matassi G."/>
            <person name="Medina M."/>
            <person name="Mochizuki Y."/>
            <person name="Mount S."/>
            <person name="Morishita T."/>
            <person name="Miura S."/>
            <person name="Nakayama A."/>
            <person name="Nishizaka S."/>
            <person name="Nomoto H."/>
            <person name="Ohta F."/>
            <person name="Oishi K."/>
            <person name="Rigoutsos I."/>
            <person name="Sano M."/>
            <person name="Sasaki A."/>
            <person name="Sasakura Y."/>
            <person name="Shoguchi E."/>
            <person name="Shin-i T."/>
            <person name="Spagnuolo A."/>
            <person name="Stainier D."/>
            <person name="Suzuki M.M."/>
            <person name="Tassy O."/>
            <person name="Takatori N."/>
            <person name="Tokuoka M."/>
            <person name="Yagi K."/>
            <person name="Yoshizaki F."/>
            <person name="Wada S."/>
            <person name="Zhang C."/>
            <person name="Hyatt P.D."/>
            <person name="Larimer F."/>
            <person name="Detter C."/>
            <person name="Doggett N."/>
            <person name="Glavina T."/>
            <person name="Hawkins T."/>
            <person name="Richardson P."/>
            <person name="Lucas S."/>
            <person name="Kohara Y."/>
            <person name="Levine M."/>
            <person name="Satoh N."/>
            <person name="Rokhsar D.S."/>
        </authorList>
    </citation>
    <scope>NUCLEOTIDE SEQUENCE [LARGE SCALE GENOMIC DNA]</scope>
</reference>
<dbReference type="SMART" id="SM00044">
    <property type="entry name" value="CYCc"/>
    <property type="match status" value="1"/>
</dbReference>
<dbReference type="Pfam" id="PF07701">
    <property type="entry name" value="HNOBA"/>
    <property type="match status" value="1"/>
</dbReference>
<keyword evidence="5" id="KW-0547">Nucleotide-binding</keyword>
<dbReference type="EC" id="4.6.1.2" evidence="2"/>
<dbReference type="InterPro" id="IPR029787">
    <property type="entry name" value="Nucleotide_cyclase"/>
</dbReference>
<dbReference type="InterPro" id="IPR011645">
    <property type="entry name" value="HNOB_dom_associated"/>
</dbReference>
<evidence type="ECO:0000256" key="7">
    <source>
        <dbReference type="ARBA" id="ARBA00023136"/>
    </source>
</evidence>
<evidence type="ECO:0000256" key="8">
    <source>
        <dbReference type="ARBA" id="ARBA00023239"/>
    </source>
</evidence>
<dbReference type="Pfam" id="PF00211">
    <property type="entry name" value="Guanylate_cyc"/>
    <property type="match status" value="1"/>
</dbReference>
<dbReference type="GO" id="GO:0004383">
    <property type="term" value="F:guanylate cyclase activity"/>
    <property type="evidence" value="ECO:0007669"/>
    <property type="project" value="UniProtKB-EC"/>
</dbReference>
<reference evidence="11" key="3">
    <citation type="submission" date="2025-09" db="UniProtKB">
        <authorList>
            <consortium name="Ensembl"/>
        </authorList>
    </citation>
    <scope>IDENTIFICATION</scope>
</reference>
<dbReference type="GeneTree" id="ENSGT00940000168507"/>
<evidence type="ECO:0000313" key="11">
    <source>
        <dbReference type="Ensembl" id="ENSCINP00000007479.2"/>
    </source>
</evidence>
<keyword evidence="6" id="KW-1133">Transmembrane helix</keyword>
<dbReference type="PROSITE" id="PS50125">
    <property type="entry name" value="GUANYLATE_CYCLASE_2"/>
    <property type="match status" value="1"/>
</dbReference>
<dbReference type="PANTHER" id="PTHR11920">
    <property type="entry name" value="GUANYLYL CYCLASE"/>
    <property type="match status" value="1"/>
</dbReference>
<dbReference type="PANTHER" id="PTHR11920:SF501">
    <property type="entry name" value="GUANYLATE CYCLASE 32E"/>
    <property type="match status" value="1"/>
</dbReference>
<dbReference type="SUPFAM" id="SSF55073">
    <property type="entry name" value="Nucleotide cyclase"/>
    <property type="match status" value="1"/>
</dbReference>
<feature type="domain" description="Guanylate cyclase" evidence="10">
    <location>
        <begin position="73"/>
        <end position="201"/>
    </location>
</feature>
<dbReference type="GO" id="GO:0016020">
    <property type="term" value="C:membrane"/>
    <property type="evidence" value="ECO:0007669"/>
    <property type="project" value="UniProtKB-SubCell"/>
</dbReference>
<evidence type="ECO:0000256" key="6">
    <source>
        <dbReference type="ARBA" id="ARBA00022989"/>
    </source>
</evidence>
<keyword evidence="12" id="KW-1185">Reference proteome</keyword>
<evidence type="ECO:0000259" key="10">
    <source>
        <dbReference type="PROSITE" id="PS50125"/>
    </source>
</evidence>
<dbReference type="Proteomes" id="UP000008144">
    <property type="component" value="Unassembled WGS sequence"/>
</dbReference>
<dbReference type="STRING" id="7719.ENSCINP00000007479"/>
<dbReference type="GO" id="GO:0000166">
    <property type="term" value="F:nucleotide binding"/>
    <property type="evidence" value="ECO:0007669"/>
    <property type="project" value="UniProtKB-KW"/>
</dbReference>
<keyword evidence="8" id="KW-0456">Lyase</keyword>
<dbReference type="GO" id="GO:0035556">
    <property type="term" value="P:intracellular signal transduction"/>
    <property type="evidence" value="ECO:0007669"/>
    <property type="project" value="InterPro"/>
</dbReference>
<name>F6TKE5_CIOIN</name>
<evidence type="ECO:0000256" key="4">
    <source>
        <dbReference type="ARBA" id="ARBA00022729"/>
    </source>
</evidence>
<evidence type="ECO:0000256" key="2">
    <source>
        <dbReference type="ARBA" id="ARBA00012202"/>
    </source>
</evidence>
<evidence type="ECO:0000256" key="5">
    <source>
        <dbReference type="ARBA" id="ARBA00022741"/>
    </source>
</evidence>
<dbReference type="InterPro" id="IPR001054">
    <property type="entry name" value="A/G_cyclase"/>
</dbReference>
<dbReference type="Gene3D" id="6.10.250.780">
    <property type="match status" value="1"/>
</dbReference>
<keyword evidence="9" id="KW-0141">cGMP biosynthesis</keyword>
<keyword evidence="3" id="KW-0812">Transmembrane</keyword>
<sequence length="201" mass="22493">MNKGVKHNIVENMMKQLEDYSSHLEELVNERTAELGEEKKKTENLLMRMLPPSVAKLLMANQKIIPECFDNCTIYFSDICGFTTIAHSSTPMQVVDFLNDLYTCFDAIIEQHDVYKVETIGDAYMVSSGIPKVIGERHAEEAALMALDIMSATTTFRVQHLPELDLRIRIGMHSGSAVAGVVGLTMPRYCLFGDTINTASR</sequence>